<dbReference type="Proteomes" id="UP001562425">
    <property type="component" value="Unassembled WGS sequence"/>
</dbReference>
<dbReference type="PANTHER" id="PTHR28594">
    <property type="entry name" value="ATR-INTERACTING PROTEIN"/>
    <property type="match status" value="1"/>
</dbReference>
<name>A0ABD1CJR7_CULPP</name>
<keyword evidence="1" id="KW-0175">Coiled coil</keyword>
<feature type="coiled-coil region" evidence="1">
    <location>
        <begin position="203"/>
        <end position="230"/>
    </location>
</feature>
<dbReference type="PANTHER" id="PTHR28594:SF1">
    <property type="entry name" value="ATR-INTERACTING PROTEIN"/>
    <property type="match status" value="1"/>
</dbReference>
<dbReference type="AlphaFoldDB" id="A0ABD1CJR7"/>
<feature type="region of interest" description="Disordered" evidence="2">
    <location>
        <begin position="97"/>
        <end position="123"/>
    </location>
</feature>
<sequence length="545" mass="61470">MAAKRHGNFQLKVPSASYKKARLEIEMISSQHYQRQQLQVPAVRTPTTVVQSSDSLWGEEDDEFIMLASQAVEEVEMFQNSQTGDVTFGRFAKQSVPSSTQALDSDELMPPPSAVPGPSKSKEKVLPEVIDLLTDDDDVFTENYDDIEKHMENFFNNGVDDDFKLDEIRQEDAGEPVPRQTQVDREAQLNAAKKKEHAQDIQIKFLTKQLEMASKKTEQIQKECNDAMERLHTREGEAAVLRYQLDNAKSINDQLRLDKMEESETMTKEWANKIKDLSSVIVAQQSELEFKSLEMMNLRTKRMSNSFRSGAADKSIVHEPPVTKEDFRIHHRRVKLFLQQSTLSYEIDPKIFDRSLERISKFNTNSRIATFSKGDSVISQCLGLLQTHLSQLAAQRRPPPPESLDAITATSARALTEILKYANQLKLVRVKYKHLGPKVAFEFLCKNAKNNRLNGEVNINQRDAIFADEQAVLTRRFLAALAILGRYLAAVGGEVRCAGRCPGVLGKALNKLGYAVELYQHLGMVTAAAALLSSLCHHVCAMEER</sequence>
<gene>
    <name evidence="3" type="ORF">pipiens_016778</name>
</gene>
<organism evidence="3 4">
    <name type="scientific">Culex pipiens pipiens</name>
    <name type="common">Northern house mosquito</name>
    <dbReference type="NCBI Taxonomy" id="38569"/>
    <lineage>
        <taxon>Eukaryota</taxon>
        <taxon>Metazoa</taxon>
        <taxon>Ecdysozoa</taxon>
        <taxon>Arthropoda</taxon>
        <taxon>Hexapoda</taxon>
        <taxon>Insecta</taxon>
        <taxon>Pterygota</taxon>
        <taxon>Neoptera</taxon>
        <taxon>Endopterygota</taxon>
        <taxon>Diptera</taxon>
        <taxon>Nematocera</taxon>
        <taxon>Culicoidea</taxon>
        <taxon>Culicidae</taxon>
        <taxon>Culicinae</taxon>
        <taxon>Culicini</taxon>
        <taxon>Culex</taxon>
        <taxon>Culex</taxon>
    </lineage>
</organism>
<accession>A0ABD1CJR7</accession>
<evidence type="ECO:0000313" key="4">
    <source>
        <dbReference type="Proteomes" id="UP001562425"/>
    </source>
</evidence>
<evidence type="ECO:0000256" key="1">
    <source>
        <dbReference type="SAM" id="Coils"/>
    </source>
</evidence>
<protein>
    <submittedName>
        <fullName evidence="3">Uncharacterized protein</fullName>
    </submittedName>
</protein>
<comment type="caution">
    <text evidence="3">The sequence shown here is derived from an EMBL/GenBank/DDBJ whole genome shotgun (WGS) entry which is preliminary data.</text>
</comment>
<keyword evidence="4" id="KW-1185">Reference proteome</keyword>
<dbReference type="InterPro" id="IPR033349">
    <property type="entry name" value="ATRIP"/>
</dbReference>
<evidence type="ECO:0000313" key="3">
    <source>
        <dbReference type="EMBL" id="KAL1376645.1"/>
    </source>
</evidence>
<dbReference type="EMBL" id="JBEHCU010011516">
    <property type="protein sequence ID" value="KAL1376645.1"/>
    <property type="molecule type" value="Genomic_DNA"/>
</dbReference>
<evidence type="ECO:0000256" key="2">
    <source>
        <dbReference type="SAM" id="MobiDB-lite"/>
    </source>
</evidence>
<proteinExistence type="predicted"/>
<reference evidence="3 4" key="1">
    <citation type="submission" date="2024-05" db="EMBL/GenBank/DDBJ databases">
        <title>Culex pipiens pipiens assembly and annotation.</title>
        <authorList>
            <person name="Alout H."/>
            <person name="Durand T."/>
        </authorList>
    </citation>
    <scope>NUCLEOTIDE SEQUENCE [LARGE SCALE GENOMIC DNA]</scope>
    <source>
        <strain evidence="3">HA-2024</strain>
        <tissue evidence="3">Whole body</tissue>
    </source>
</reference>